<reference evidence="2" key="1">
    <citation type="submission" date="2021-11" db="EMBL/GenBank/DDBJ databases">
        <title>Purpureocillium_takamizusanense_genome.</title>
        <authorList>
            <person name="Nguyen N.-H."/>
        </authorList>
    </citation>
    <scope>NUCLEOTIDE SEQUENCE</scope>
    <source>
        <strain evidence="2">PT3</strain>
    </source>
</reference>
<name>A0A9Q8Q9V3_9HYPO</name>
<feature type="region of interest" description="Disordered" evidence="1">
    <location>
        <begin position="1"/>
        <end position="24"/>
    </location>
</feature>
<evidence type="ECO:0000256" key="1">
    <source>
        <dbReference type="SAM" id="MobiDB-lite"/>
    </source>
</evidence>
<dbReference type="GeneID" id="72063870"/>
<proteinExistence type="predicted"/>
<dbReference type="AlphaFoldDB" id="A0A9Q8Q9V3"/>
<dbReference type="Proteomes" id="UP000829364">
    <property type="component" value="Chromosome 2"/>
</dbReference>
<gene>
    <name evidence="2" type="ORF">JDV02_001909</name>
</gene>
<evidence type="ECO:0000313" key="2">
    <source>
        <dbReference type="EMBL" id="UNI15372.1"/>
    </source>
</evidence>
<keyword evidence="3" id="KW-1185">Reference proteome</keyword>
<dbReference type="EMBL" id="CP086355">
    <property type="protein sequence ID" value="UNI15372.1"/>
    <property type="molecule type" value="Genomic_DNA"/>
</dbReference>
<evidence type="ECO:0008006" key="4">
    <source>
        <dbReference type="Google" id="ProtNLM"/>
    </source>
</evidence>
<evidence type="ECO:0000313" key="3">
    <source>
        <dbReference type="Proteomes" id="UP000829364"/>
    </source>
</evidence>
<organism evidence="2 3">
    <name type="scientific">Purpureocillium takamizusanense</name>
    <dbReference type="NCBI Taxonomy" id="2060973"/>
    <lineage>
        <taxon>Eukaryota</taxon>
        <taxon>Fungi</taxon>
        <taxon>Dikarya</taxon>
        <taxon>Ascomycota</taxon>
        <taxon>Pezizomycotina</taxon>
        <taxon>Sordariomycetes</taxon>
        <taxon>Hypocreomycetidae</taxon>
        <taxon>Hypocreales</taxon>
        <taxon>Ophiocordycipitaceae</taxon>
        <taxon>Purpureocillium</taxon>
    </lineage>
</organism>
<accession>A0A9Q8Q9V3</accession>
<protein>
    <recommendedName>
        <fullName evidence="4">Transcription factor domain-containing protein</fullName>
    </recommendedName>
</protein>
<dbReference type="RefSeq" id="XP_047838853.1">
    <property type="nucleotide sequence ID" value="XM_047982883.1"/>
</dbReference>
<dbReference type="KEGG" id="ptkz:JDV02_001909"/>
<sequence>MESLQDVWYTTRRPGRQDNQDDQTYPDMSVLQEYKAALLSQERTECDIDFFKEAPADLVANFCGECIEPSFPSNLFNRLQDLVPSAEEVDVLRGTFLSRFLSGCPFLRDLSPELFHDRSRYLSLSMAFLGAVILAEIERSRSLWNLATKTLMATLALDNSQTRHTEIPLACILLETVGVLSSDLSIWHIANNVHGCVEAVRGNLFPSRL</sequence>
<dbReference type="OrthoDB" id="4706834at2759"/>